<gene>
    <name evidence="2" type="ORF">PAL_GLEAN10003028</name>
</gene>
<keyword evidence="3" id="KW-1185">Reference proteome</keyword>
<dbReference type="EMBL" id="KB030840">
    <property type="protein sequence ID" value="ELK09145.1"/>
    <property type="molecule type" value="Genomic_DNA"/>
</dbReference>
<accession>L5KC68</accession>
<feature type="compositionally biased region" description="Basic and acidic residues" evidence="1">
    <location>
        <begin position="8"/>
        <end position="24"/>
    </location>
</feature>
<protein>
    <submittedName>
        <fullName evidence="2">NACHT, LRR and PYD domains-containing protein 13</fullName>
    </submittedName>
</protein>
<dbReference type="Proteomes" id="UP000010552">
    <property type="component" value="Unassembled WGS sequence"/>
</dbReference>
<dbReference type="InParanoid" id="L5KC68"/>
<proteinExistence type="predicted"/>
<name>L5KC68_PTEAL</name>
<evidence type="ECO:0000313" key="2">
    <source>
        <dbReference type="EMBL" id="ELK09145.1"/>
    </source>
</evidence>
<reference evidence="3" key="1">
    <citation type="journal article" date="2013" name="Science">
        <title>Comparative analysis of bat genomes provides insight into the evolution of flight and immunity.</title>
        <authorList>
            <person name="Zhang G."/>
            <person name="Cowled C."/>
            <person name="Shi Z."/>
            <person name="Huang Z."/>
            <person name="Bishop-Lilly K.A."/>
            <person name="Fang X."/>
            <person name="Wynne J.W."/>
            <person name="Xiong Z."/>
            <person name="Baker M.L."/>
            <person name="Zhao W."/>
            <person name="Tachedjian M."/>
            <person name="Zhu Y."/>
            <person name="Zhou P."/>
            <person name="Jiang X."/>
            <person name="Ng J."/>
            <person name="Yang L."/>
            <person name="Wu L."/>
            <person name="Xiao J."/>
            <person name="Feng Y."/>
            <person name="Chen Y."/>
            <person name="Sun X."/>
            <person name="Zhang Y."/>
            <person name="Marsh G.A."/>
            <person name="Crameri G."/>
            <person name="Broder C.C."/>
            <person name="Frey K.G."/>
            <person name="Wang L.F."/>
            <person name="Wang J."/>
        </authorList>
    </citation>
    <scope>NUCLEOTIDE SEQUENCE [LARGE SCALE GENOMIC DNA]</scope>
</reference>
<organism evidence="2 3">
    <name type="scientific">Pteropus alecto</name>
    <name type="common">Black flying fox</name>
    <dbReference type="NCBI Taxonomy" id="9402"/>
    <lineage>
        <taxon>Eukaryota</taxon>
        <taxon>Metazoa</taxon>
        <taxon>Chordata</taxon>
        <taxon>Craniata</taxon>
        <taxon>Vertebrata</taxon>
        <taxon>Euteleostomi</taxon>
        <taxon>Mammalia</taxon>
        <taxon>Eutheria</taxon>
        <taxon>Laurasiatheria</taxon>
        <taxon>Chiroptera</taxon>
        <taxon>Yinpterochiroptera</taxon>
        <taxon>Pteropodoidea</taxon>
        <taxon>Pteropodidae</taxon>
        <taxon>Pteropodinae</taxon>
        <taxon>Pteropus</taxon>
    </lineage>
</organism>
<evidence type="ECO:0000256" key="1">
    <source>
        <dbReference type="SAM" id="MobiDB-lite"/>
    </source>
</evidence>
<evidence type="ECO:0000313" key="3">
    <source>
        <dbReference type="Proteomes" id="UP000010552"/>
    </source>
</evidence>
<feature type="region of interest" description="Disordered" evidence="1">
    <location>
        <begin position="1"/>
        <end position="31"/>
    </location>
</feature>
<sequence length="85" mass="9494">MAQAQRPQDPKQKEPEMPEEESGKMRTLSAPTPQLASSLSLFLRCKSVTPVGILKELILVLHGNDRLTHLNLSSIYLGITVYDDF</sequence>
<dbReference type="eggNOG" id="ENOG502QV55">
    <property type="taxonomic scope" value="Eukaryota"/>
</dbReference>
<dbReference type="AlphaFoldDB" id="L5KC68"/>